<accession>A0A1B6MN99</accession>
<protein>
    <submittedName>
        <fullName evidence="1">Uncharacterized protein</fullName>
    </submittedName>
</protein>
<reference evidence="1" key="1">
    <citation type="submission" date="2015-11" db="EMBL/GenBank/DDBJ databases">
        <title>De novo transcriptome assembly of four potential Pierce s Disease insect vectors from Arizona vineyards.</title>
        <authorList>
            <person name="Tassone E.E."/>
        </authorList>
    </citation>
    <scope>NUCLEOTIDE SEQUENCE</scope>
</reference>
<organism evidence="1">
    <name type="scientific">Graphocephala atropunctata</name>
    <dbReference type="NCBI Taxonomy" id="36148"/>
    <lineage>
        <taxon>Eukaryota</taxon>
        <taxon>Metazoa</taxon>
        <taxon>Ecdysozoa</taxon>
        <taxon>Arthropoda</taxon>
        <taxon>Hexapoda</taxon>
        <taxon>Insecta</taxon>
        <taxon>Pterygota</taxon>
        <taxon>Neoptera</taxon>
        <taxon>Paraneoptera</taxon>
        <taxon>Hemiptera</taxon>
        <taxon>Auchenorrhyncha</taxon>
        <taxon>Membracoidea</taxon>
        <taxon>Cicadellidae</taxon>
        <taxon>Cicadellinae</taxon>
        <taxon>Cicadellini</taxon>
        <taxon>Graphocephala</taxon>
    </lineage>
</organism>
<name>A0A1B6MN99_9HEMI</name>
<gene>
    <name evidence="1" type="ORF">g.17886</name>
</gene>
<dbReference type="AlphaFoldDB" id="A0A1B6MN99"/>
<dbReference type="EMBL" id="GEBQ01002632">
    <property type="protein sequence ID" value="JAT37345.1"/>
    <property type="molecule type" value="Transcribed_RNA"/>
</dbReference>
<proteinExistence type="predicted"/>
<feature type="non-terminal residue" evidence="1">
    <location>
        <position position="1"/>
    </location>
</feature>
<evidence type="ECO:0000313" key="1">
    <source>
        <dbReference type="EMBL" id="JAT37345.1"/>
    </source>
</evidence>
<sequence>LLRISFGKMNCYHVKSSKRKKKKKKDKYFKEKPPDFIKPVHNDQNETCQSLEDVLLSYDEQVFEMSNTEMNNNKVCFETQSQGESENSTVPSEMYFSNLTSELFNVQDLKTEESVIELAETLYLIISAGKDRLQREFQARSLSQELITKEKVLAEEEFEDKKKRWGARFTDYFGRLEESLPCIHWIPSSVYPYILHELSNSLRNIDMTIQATMEEVKNLVISILSENNHNSGVFHGLSDNDSYLETFTNLIYN</sequence>